<dbReference type="Proteomes" id="UP000626844">
    <property type="component" value="Unassembled WGS sequence"/>
</dbReference>
<keyword evidence="1" id="KW-0812">Transmembrane</keyword>
<organism evidence="2 3">
    <name type="scientific">Metabacillus arenae</name>
    <dbReference type="NCBI Taxonomy" id="2771434"/>
    <lineage>
        <taxon>Bacteria</taxon>
        <taxon>Bacillati</taxon>
        <taxon>Bacillota</taxon>
        <taxon>Bacilli</taxon>
        <taxon>Bacillales</taxon>
        <taxon>Bacillaceae</taxon>
        <taxon>Metabacillus</taxon>
    </lineage>
</organism>
<gene>
    <name evidence="2" type="ORF">IC621_04925</name>
</gene>
<name>A0A926RWG7_9BACI</name>
<dbReference type="PANTHER" id="PTHR37305:SF1">
    <property type="entry name" value="MEMBRANE PROTEIN"/>
    <property type="match status" value="1"/>
</dbReference>
<keyword evidence="1" id="KW-0472">Membrane</keyword>
<keyword evidence="1" id="KW-1133">Transmembrane helix</keyword>
<proteinExistence type="predicted"/>
<sequence>MLKLIANEHMKIARKRSSQVLVITFIFIHILLALIINSLLQSAGIAENVVGYLSFSSGFLIMIQFFSAIFAGSIVAKEFDWGTVKLLLIRPHTRYKLLLSKYITSLLIGGYFILLFFVLSFILGSILFGFQGLGQSSPYINSVLSSYGVVMIEVIMITTFAFALSTIFRNSTLATAASIFIILTGKTVVELLAHYDIKWGMFLLFANTDLGQYFDGKRPLYEEMTLPFSIIVIVVHLLIFLLASFWTFSKRDVSI</sequence>
<dbReference type="RefSeq" id="WP_191156338.1">
    <property type="nucleotide sequence ID" value="NZ_JACXAI010000004.1"/>
</dbReference>
<feature type="transmembrane region" description="Helical" evidence="1">
    <location>
        <begin position="52"/>
        <end position="76"/>
    </location>
</feature>
<feature type="transmembrane region" description="Helical" evidence="1">
    <location>
        <begin position="226"/>
        <end position="248"/>
    </location>
</feature>
<comment type="caution">
    <text evidence="2">The sequence shown here is derived from an EMBL/GenBank/DDBJ whole genome shotgun (WGS) entry which is preliminary data.</text>
</comment>
<feature type="transmembrane region" description="Helical" evidence="1">
    <location>
        <begin position="97"/>
        <end position="130"/>
    </location>
</feature>
<dbReference type="AlphaFoldDB" id="A0A926RWG7"/>
<feature type="transmembrane region" description="Helical" evidence="1">
    <location>
        <begin position="20"/>
        <end position="40"/>
    </location>
</feature>
<evidence type="ECO:0000313" key="2">
    <source>
        <dbReference type="EMBL" id="MBD1379565.1"/>
    </source>
</evidence>
<protein>
    <submittedName>
        <fullName evidence="2">ABC transporter permease</fullName>
    </submittedName>
</protein>
<feature type="transmembrane region" description="Helical" evidence="1">
    <location>
        <begin position="142"/>
        <end position="164"/>
    </location>
</feature>
<evidence type="ECO:0000256" key="1">
    <source>
        <dbReference type="SAM" id="Phobius"/>
    </source>
</evidence>
<dbReference type="Pfam" id="PF12730">
    <property type="entry name" value="ABC2_membrane_4"/>
    <property type="match status" value="1"/>
</dbReference>
<keyword evidence="3" id="KW-1185">Reference proteome</keyword>
<evidence type="ECO:0000313" key="3">
    <source>
        <dbReference type="Proteomes" id="UP000626844"/>
    </source>
</evidence>
<dbReference type="PANTHER" id="PTHR37305">
    <property type="entry name" value="INTEGRAL MEMBRANE PROTEIN-RELATED"/>
    <property type="match status" value="1"/>
</dbReference>
<reference evidence="2" key="1">
    <citation type="submission" date="2020-09" db="EMBL/GenBank/DDBJ databases">
        <title>A novel bacterium of genus Bacillus, isolated from South China Sea.</title>
        <authorList>
            <person name="Huang H."/>
            <person name="Mo K."/>
            <person name="Hu Y."/>
        </authorList>
    </citation>
    <scope>NUCLEOTIDE SEQUENCE</scope>
    <source>
        <strain evidence="2">IB182487</strain>
    </source>
</reference>
<feature type="transmembrane region" description="Helical" evidence="1">
    <location>
        <begin position="176"/>
        <end position="195"/>
    </location>
</feature>
<accession>A0A926RWG7</accession>
<dbReference type="EMBL" id="JACXAI010000004">
    <property type="protein sequence ID" value="MBD1379565.1"/>
    <property type="molecule type" value="Genomic_DNA"/>
</dbReference>